<proteinExistence type="predicted"/>
<reference evidence="2 3" key="2">
    <citation type="submission" date="2018-11" db="EMBL/GenBank/DDBJ databases">
        <authorList>
            <consortium name="Pathogen Informatics"/>
        </authorList>
    </citation>
    <scope>NUCLEOTIDE SEQUENCE [LARGE SCALE GENOMIC DNA]</scope>
    <source>
        <strain evidence="2">Dakar</strain>
        <strain evidence="3">Dakar, Senegal</strain>
    </source>
</reference>
<evidence type="ECO:0000256" key="1">
    <source>
        <dbReference type="SAM" id="Phobius"/>
    </source>
</evidence>
<sequence length="40" mass="5125">MAKYYSCWLWYYKLYWKLWISIWIISCLSKITRSMLCCNY</sequence>
<evidence type="ECO:0000313" key="4">
    <source>
        <dbReference type="WBParaSite" id="SCUD_0000626001-mRNA-1"/>
    </source>
</evidence>
<evidence type="ECO:0000313" key="3">
    <source>
        <dbReference type="Proteomes" id="UP000279833"/>
    </source>
</evidence>
<dbReference type="AlphaFoldDB" id="A0A183JU69"/>
<dbReference type="EMBL" id="UZAK01013059">
    <property type="protein sequence ID" value="VDP02445.1"/>
    <property type="molecule type" value="Genomic_DNA"/>
</dbReference>
<keyword evidence="1" id="KW-0812">Transmembrane</keyword>
<feature type="transmembrane region" description="Helical" evidence="1">
    <location>
        <begin position="14"/>
        <end position="32"/>
    </location>
</feature>
<protein>
    <submittedName>
        <fullName evidence="2 4">Uncharacterized protein</fullName>
    </submittedName>
</protein>
<keyword evidence="1" id="KW-0472">Membrane</keyword>
<dbReference type="WBParaSite" id="SCUD_0000626001-mRNA-1">
    <property type="protein sequence ID" value="SCUD_0000626001-mRNA-1"/>
    <property type="gene ID" value="SCUD_0000626001"/>
</dbReference>
<keyword evidence="1" id="KW-1133">Transmembrane helix</keyword>
<accession>A0A183JU69</accession>
<gene>
    <name evidence="2" type="ORF">SCUD_LOCUS6260</name>
</gene>
<evidence type="ECO:0000313" key="2">
    <source>
        <dbReference type="EMBL" id="VDP02445.1"/>
    </source>
</evidence>
<reference evidence="4" key="1">
    <citation type="submission" date="2016-06" db="UniProtKB">
        <authorList>
            <consortium name="WormBaseParasite"/>
        </authorList>
    </citation>
    <scope>IDENTIFICATION</scope>
</reference>
<dbReference type="Proteomes" id="UP000279833">
    <property type="component" value="Unassembled WGS sequence"/>
</dbReference>
<keyword evidence="3" id="KW-1185">Reference proteome</keyword>
<organism evidence="4">
    <name type="scientific">Schistosoma curassoni</name>
    <dbReference type="NCBI Taxonomy" id="6186"/>
    <lineage>
        <taxon>Eukaryota</taxon>
        <taxon>Metazoa</taxon>
        <taxon>Spiralia</taxon>
        <taxon>Lophotrochozoa</taxon>
        <taxon>Platyhelminthes</taxon>
        <taxon>Trematoda</taxon>
        <taxon>Digenea</taxon>
        <taxon>Strigeidida</taxon>
        <taxon>Schistosomatoidea</taxon>
        <taxon>Schistosomatidae</taxon>
        <taxon>Schistosoma</taxon>
    </lineage>
</organism>
<name>A0A183JU69_9TREM</name>